<keyword evidence="3" id="KW-1185">Reference proteome</keyword>
<dbReference type="InterPro" id="IPR036928">
    <property type="entry name" value="AS_sf"/>
</dbReference>
<dbReference type="NCBIfam" id="NF005686">
    <property type="entry name" value="PRK07486.1"/>
    <property type="match status" value="1"/>
</dbReference>
<feature type="domain" description="Amidase" evidence="1">
    <location>
        <begin position="24"/>
        <end position="446"/>
    </location>
</feature>
<sequence length="468" mass="50445">MILNNDATGILAALVNRDISAADLMAQTLARIDAVNPAVNAIVAQRPADDLLAEAKAADTTAPKGPLHGLPIAIKDLAETRGVRSTFGSPVFADNIPTADSLMVARIRAAGAIIIGKTNTPEFGLGSHSYNPVYGTTRNPYDATRSAGGSSGGAAVALATRMLALTDGSDMMGSLRNPAAWNNVYGFRPSYGLVPGDPVGDTFLHQLSTNGPMARSIRDLSLLLQVIGTLDARLPHGMAAFQPLPDTSTMSGITIGWVGDWGGYYPIDPEILTLCENALEQMRELGTTVVSFIPPIAPEQLWHAWTTLRSWAIATKQAPLYQNPKTRDLLKPDMIWEIERGLSLSPLDIHNASVIRSKWFAAFASQTEVDVMALPSAQIFPFNADWHWPKTVMGRDMDTYHRWMEVVVPASLTGLPALNVPVGFGEQGLPTGLQLIGQRGTDARILQLGQTWHAATDWPNQRPPHFPP</sequence>
<dbReference type="Gene3D" id="3.90.1300.10">
    <property type="entry name" value="Amidase signature (AS) domain"/>
    <property type="match status" value="1"/>
</dbReference>
<dbReference type="SUPFAM" id="SSF75304">
    <property type="entry name" value="Amidase signature (AS) enzymes"/>
    <property type="match status" value="1"/>
</dbReference>
<protein>
    <submittedName>
        <fullName evidence="2">Amidase</fullName>
        <ecNumber evidence="2">3.5.1.4</ecNumber>
    </submittedName>
</protein>
<organism evidence="2 3">
    <name type="scientific">Profundibacter amoris</name>
    <dbReference type="NCBI Taxonomy" id="2171755"/>
    <lineage>
        <taxon>Bacteria</taxon>
        <taxon>Pseudomonadati</taxon>
        <taxon>Pseudomonadota</taxon>
        <taxon>Alphaproteobacteria</taxon>
        <taxon>Rhodobacterales</taxon>
        <taxon>Paracoccaceae</taxon>
        <taxon>Profundibacter</taxon>
    </lineage>
</organism>
<evidence type="ECO:0000259" key="1">
    <source>
        <dbReference type="Pfam" id="PF01425"/>
    </source>
</evidence>
<keyword evidence="2" id="KW-0378">Hydrolase</keyword>
<dbReference type="KEGG" id="pamo:BAR1_00305"/>
<proteinExistence type="predicted"/>
<dbReference type="OrthoDB" id="9777859at2"/>
<dbReference type="EC" id="3.5.1.4" evidence="2"/>
<dbReference type="EMBL" id="CP032125">
    <property type="protein sequence ID" value="AXX96511.1"/>
    <property type="molecule type" value="Genomic_DNA"/>
</dbReference>
<dbReference type="Proteomes" id="UP000261704">
    <property type="component" value="Chromosome"/>
</dbReference>
<name>A0A347UCD3_9RHOB</name>
<evidence type="ECO:0000313" key="3">
    <source>
        <dbReference type="Proteomes" id="UP000261704"/>
    </source>
</evidence>
<reference evidence="2 3" key="1">
    <citation type="submission" date="2018-09" db="EMBL/GenBank/DDBJ databases">
        <title>Profundibacter amoris BAR1 gen. nov., sp. nov., a new member of the Roseobacter clade isolated at Lokis Castle Vent Field on the Arctic Mid-Oceanic Ridge.</title>
        <authorList>
            <person name="Le Moine Bauer S."/>
            <person name="Sjoeberg A.G."/>
            <person name="L'Haridon S."/>
            <person name="Stokke R."/>
            <person name="Roalkvam I."/>
            <person name="Steen I.H."/>
            <person name="Dahle H."/>
        </authorList>
    </citation>
    <scope>NUCLEOTIDE SEQUENCE [LARGE SCALE GENOMIC DNA]</scope>
    <source>
        <strain evidence="2 3">BAR1</strain>
    </source>
</reference>
<gene>
    <name evidence="2" type="ORF">BAR1_00305</name>
</gene>
<dbReference type="PANTHER" id="PTHR11895:SF76">
    <property type="entry name" value="INDOLEACETAMIDE HYDROLASE"/>
    <property type="match status" value="1"/>
</dbReference>
<dbReference type="AlphaFoldDB" id="A0A347UCD3"/>
<accession>A0A347UCD3</accession>
<dbReference type="InterPro" id="IPR000120">
    <property type="entry name" value="Amidase"/>
</dbReference>
<dbReference type="Pfam" id="PF01425">
    <property type="entry name" value="Amidase"/>
    <property type="match status" value="1"/>
</dbReference>
<dbReference type="GO" id="GO:0004040">
    <property type="term" value="F:amidase activity"/>
    <property type="evidence" value="ECO:0007669"/>
    <property type="project" value="UniProtKB-EC"/>
</dbReference>
<dbReference type="RefSeq" id="WP_118941169.1">
    <property type="nucleotide sequence ID" value="NZ_CP032125.1"/>
</dbReference>
<dbReference type="PANTHER" id="PTHR11895">
    <property type="entry name" value="TRANSAMIDASE"/>
    <property type="match status" value="1"/>
</dbReference>
<evidence type="ECO:0000313" key="2">
    <source>
        <dbReference type="EMBL" id="AXX96511.1"/>
    </source>
</evidence>
<dbReference type="InterPro" id="IPR023631">
    <property type="entry name" value="Amidase_dom"/>
</dbReference>